<accession>A0A317C7N5</accession>
<evidence type="ECO:0000313" key="1">
    <source>
        <dbReference type="EMBL" id="PWQ93383.1"/>
    </source>
</evidence>
<comment type="caution">
    <text evidence="1">The sequence shown here is derived from an EMBL/GenBank/DDBJ whole genome shotgun (WGS) entry which is preliminary data.</text>
</comment>
<dbReference type="Proteomes" id="UP000245506">
    <property type="component" value="Unassembled WGS sequence"/>
</dbReference>
<sequence length="217" mass="24823">MKINPSNAAELFVWTDVDSTYEDDFNEWYDREHMAERVAIEGFQWARRYRSTSATARRYLALYRTENIKTFSTQSYQNAFQNQTNWSNTNFERMTNTNRRVMHVTHEVGFGNGAAIALITLDTADFNYKAVNAVIDDITQIQGVLAVHYLKPDEALSTPLPSEDPSTRKLEASLVIDTTSQDSAELAAKSILQQLSLAEERAAIFDFMWELRSEDLS</sequence>
<reference evidence="1 2" key="1">
    <citation type="submission" date="2018-05" db="EMBL/GenBank/DDBJ databases">
        <title>Leucothrix arctica sp. nov., isolated from Arctic seawater.</title>
        <authorList>
            <person name="Choi A."/>
            <person name="Baek K."/>
        </authorList>
    </citation>
    <scope>NUCLEOTIDE SEQUENCE [LARGE SCALE GENOMIC DNA]</scope>
    <source>
        <strain evidence="1 2">IMCC9719</strain>
    </source>
</reference>
<keyword evidence="2" id="KW-1185">Reference proteome</keyword>
<dbReference type="EMBL" id="QGKL01000042">
    <property type="protein sequence ID" value="PWQ93383.1"/>
    <property type="molecule type" value="Genomic_DNA"/>
</dbReference>
<dbReference type="AlphaFoldDB" id="A0A317C7N5"/>
<gene>
    <name evidence="1" type="ORF">DKT75_17250</name>
</gene>
<evidence type="ECO:0000313" key="2">
    <source>
        <dbReference type="Proteomes" id="UP000245506"/>
    </source>
</evidence>
<dbReference type="OrthoDB" id="6537357at2"/>
<organism evidence="1 2">
    <name type="scientific">Leucothrix arctica</name>
    <dbReference type="NCBI Taxonomy" id="1481894"/>
    <lineage>
        <taxon>Bacteria</taxon>
        <taxon>Pseudomonadati</taxon>
        <taxon>Pseudomonadota</taxon>
        <taxon>Gammaproteobacteria</taxon>
        <taxon>Thiotrichales</taxon>
        <taxon>Thiotrichaceae</taxon>
        <taxon>Leucothrix</taxon>
    </lineage>
</organism>
<protein>
    <submittedName>
        <fullName evidence="1">Uncharacterized protein</fullName>
    </submittedName>
</protein>
<proteinExistence type="predicted"/>
<dbReference type="RefSeq" id="WP_109825109.1">
    <property type="nucleotide sequence ID" value="NZ_QGKL01000042.1"/>
</dbReference>
<name>A0A317C7N5_9GAMM</name>